<dbReference type="GO" id="GO:0003700">
    <property type="term" value="F:DNA-binding transcription factor activity"/>
    <property type="evidence" value="ECO:0007669"/>
    <property type="project" value="TreeGrafter"/>
</dbReference>
<dbReference type="GO" id="GO:0000976">
    <property type="term" value="F:transcription cis-regulatory region binding"/>
    <property type="evidence" value="ECO:0007669"/>
    <property type="project" value="TreeGrafter"/>
</dbReference>
<gene>
    <name evidence="4" type="ORF">L1785_22555</name>
</gene>
<dbReference type="PROSITE" id="PS50977">
    <property type="entry name" value="HTH_TETR_2"/>
    <property type="match status" value="1"/>
</dbReference>
<dbReference type="InterPro" id="IPR009057">
    <property type="entry name" value="Homeodomain-like_sf"/>
</dbReference>
<dbReference type="InterPro" id="IPR050109">
    <property type="entry name" value="HTH-type_TetR-like_transc_reg"/>
</dbReference>
<feature type="DNA-binding region" description="H-T-H motif" evidence="2">
    <location>
        <begin position="32"/>
        <end position="51"/>
    </location>
</feature>
<dbReference type="AlphaFoldDB" id="A0AA41QHV8"/>
<evidence type="ECO:0000313" key="4">
    <source>
        <dbReference type="EMBL" id="MCF4123745.1"/>
    </source>
</evidence>
<dbReference type="PRINTS" id="PR00455">
    <property type="entry name" value="HTHTETR"/>
</dbReference>
<dbReference type="SUPFAM" id="SSF46689">
    <property type="entry name" value="Homeodomain-like"/>
    <property type="match status" value="1"/>
</dbReference>
<dbReference type="EMBL" id="JAKGSG010000071">
    <property type="protein sequence ID" value="MCF4123745.1"/>
    <property type="molecule type" value="Genomic_DNA"/>
</dbReference>
<dbReference type="Pfam" id="PF00440">
    <property type="entry name" value="TetR_N"/>
    <property type="match status" value="1"/>
</dbReference>
<keyword evidence="5" id="KW-1185">Reference proteome</keyword>
<organism evidence="4 5">
    <name type="scientific">Antribacter soli</name>
    <dbReference type="NCBI Taxonomy" id="2910976"/>
    <lineage>
        <taxon>Bacteria</taxon>
        <taxon>Bacillati</taxon>
        <taxon>Actinomycetota</taxon>
        <taxon>Actinomycetes</taxon>
        <taxon>Micrococcales</taxon>
        <taxon>Promicromonosporaceae</taxon>
        <taxon>Antribacter</taxon>
    </lineage>
</organism>
<accession>A0AA41QHV8</accession>
<evidence type="ECO:0000256" key="2">
    <source>
        <dbReference type="PROSITE-ProRule" id="PRU00335"/>
    </source>
</evidence>
<dbReference type="PANTHER" id="PTHR30055">
    <property type="entry name" value="HTH-TYPE TRANSCRIPTIONAL REGULATOR RUTR"/>
    <property type="match status" value="1"/>
</dbReference>
<dbReference type="RefSeq" id="WP_236091491.1">
    <property type="nucleotide sequence ID" value="NZ_JAKGSG010000071.1"/>
</dbReference>
<evidence type="ECO:0000256" key="1">
    <source>
        <dbReference type="ARBA" id="ARBA00023125"/>
    </source>
</evidence>
<proteinExistence type="predicted"/>
<comment type="caution">
    <text evidence="4">The sequence shown here is derived from an EMBL/GenBank/DDBJ whole genome shotgun (WGS) entry which is preliminary data.</text>
</comment>
<protein>
    <submittedName>
        <fullName evidence="4">TetR family transcriptional regulator</fullName>
    </submittedName>
</protein>
<reference evidence="4" key="1">
    <citation type="submission" date="2022-01" db="EMBL/GenBank/DDBJ databases">
        <title>Antribacter sp. nov., isolated from Guizhou of China.</title>
        <authorList>
            <person name="Chengliang C."/>
            <person name="Ya Z."/>
        </authorList>
    </citation>
    <scope>NUCLEOTIDE SEQUENCE</scope>
    <source>
        <strain evidence="4">KLBMP 9083</strain>
    </source>
</reference>
<sequence>MRKGKPNDPLRRERILRAALEVIGSQGVHATSYRGVAARAGVPLGSMTYYFPDLETLIVSAFETLGDELEPRYTAPLRAARDTTDAVEVLVAATCGATSPSREDIRLYTEIYHYGARSPRVAGLLRDFQEAALVILREQFPDGAARAVDALMWGWWTYRSFHDAPLDEDVVRRAYRSIVDEFAS</sequence>
<feature type="domain" description="HTH tetR-type" evidence="3">
    <location>
        <begin position="9"/>
        <end position="69"/>
    </location>
</feature>
<evidence type="ECO:0000313" key="5">
    <source>
        <dbReference type="Proteomes" id="UP001165405"/>
    </source>
</evidence>
<dbReference type="Gene3D" id="1.10.357.10">
    <property type="entry name" value="Tetracycline Repressor, domain 2"/>
    <property type="match status" value="1"/>
</dbReference>
<evidence type="ECO:0000259" key="3">
    <source>
        <dbReference type="PROSITE" id="PS50977"/>
    </source>
</evidence>
<keyword evidence="1 2" id="KW-0238">DNA-binding</keyword>
<dbReference type="Proteomes" id="UP001165405">
    <property type="component" value="Unassembled WGS sequence"/>
</dbReference>
<dbReference type="PANTHER" id="PTHR30055:SF226">
    <property type="entry name" value="HTH-TYPE TRANSCRIPTIONAL REGULATOR PKSA"/>
    <property type="match status" value="1"/>
</dbReference>
<dbReference type="InterPro" id="IPR001647">
    <property type="entry name" value="HTH_TetR"/>
</dbReference>
<name>A0AA41QHV8_9MICO</name>